<dbReference type="InterPro" id="IPR027944">
    <property type="entry name" value="SEO_C"/>
</dbReference>
<dbReference type="PANTHER" id="PTHR33232:SF20">
    <property type="entry name" value="PROTEIN SIEVE ELEMENT OCCLUSION B-LIKE"/>
    <property type="match status" value="1"/>
</dbReference>
<organism evidence="3 4">
    <name type="scientific">Cucurbita moschata</name>
    <name type="common">Winter crookneck squash</name>
    <name type="synonym">Cucurbita pepo var. moschata</name>
    <dbReference type="NCBI Taxonomy" id="3662"/>
    <lineage>
        <taxon>Eukaryota</taxon>
        <taxon>Viridiplantae</taxon>
        <taxon>Streptophyta</taxon>
        <taxon>Embryophyta</taxon>
        <taxon>Tracheophyta</taxon>
        <taxon>Spermatophyta</taxon>
        <taxon>Magnoliopsida</taxon>
        <taxon>eudicotyledons</taxon>
        <taxon>Gunneridae</taxon>
        <taxon>Pentapetalae</taxon>
        <taxon>rosids</taxon>
        <taxon>fabids</taxon>
        <taxon>Cucurbitales</taxon>
        <taxon>Cucurbitaceae</taxon>
        <taxon>Cucurbiteae</taxon>
        <taxon>Cucurbita</taxon>
    </lineage>
</organism>
<dbReference type="Gene3D" id="3.40.30.10">
    <property type="entry name" value="Glutaredoxin"/>
    <property type="match status" value="1"/>
</dbReference>
<dbReference type="GO" id="GO:0010088">
    <property type="term" value="P:phloem development"/>
    <property type="evidence" value="ECO:0007669"/>
    <property type="project" value="InterPro"/>
</dbReference>
<evidence type="ECO:0000313" key="3">
    <source>
        <dbReference type="Proteomes" id="UP000504609"/>
    </source>
</evidence>
<dbReference type="Pfam" id="PF14577">
    <property type="entry name" value="SEO_C"/>
    <property type="match status" value="1"/>
</dbReference>
<dbReference type="GeneID" id="111454275"/>
<dbReference type="InterPro" id="IPR039299">
    <property type="entry name" value="SEOA"/>
</dbReference>
<keyword evidence="3" id="KW-1185">Reference proteome</keyword>
<gene>
    <name evidence="4" type="primary">LOC111454275</name>
</gene>
<evidence type="ECO:0000313" key="4">
    <source>
        <dbReference type="RefSeq" id="XP_022951465.1"/>
    </source>
</evidence>
<dbReference type="InterPro" id="IPR027942">
    <property type="entry name" value="SEO_N"/>
</dbReference>
<dbReference type="Proteomes" id="UP000504609">
    <property type="component" value="Unplaced"/>
</dbReference>
<feature type="domain" description="Sieve element occlusion N-terminal" evidence="1">
    <location>
        <begin position="24"/>
        <end position="308"/>
    </location>
</feature>
<dbReference type="SMR" id="A0A6J1GIV3"/>
<dbReference type="AlphaFoldDB" id="A0A6J1GIV3"/>
<name>A0A6J1GIV3_CUCMO</name>
<dbReference type="RefSeq" id="XP_022951465.1">
    <property type="nucleotide sequence ID" value="XM_023095697.1"/>
</dbReference>
<dbReference type="KEGG" id="cmos:111454275"/>
<sequence length="704" mass="80314">MALATAARKMGLMKPDRQLFAVADDTALTKQVLATHSDETLEFLVTPLLGLIEQIFLRAKLNDKQGTTGAELEAIEDNSPSPTDLLDLLDFVSFTIHRVSNEIQYKCSRAGEPHTVTMEVLNLLTNWPWDAKAVLALAAFSINYGEFWLLVHQSSSDLLAKDISLLKKLPEIFERIDIVRQKFDAIDKLIKALISVAKCIVDFKMLPPHYITPDTPEMKSATTLIPTAVYWIVRSIIACAAQITGLVGVGHEYLASASETWELSSLAHKIDNIRKHLEQLLQACHQYIHEKMHHEAYMNLVRLFEIPHLDNNKILRALIYSKDDKMPLIDGISKEKATLDVLRKKNVLLLISDLDLSAVELSMLDQIYRESRQNKTRAESDYEVVWMPIVESPWTDEKQAKFEGLLNLMPWYSVAHPSLIESAVIKYIRQVWHFNKKPLLVVLDPQGKVVNTNAVHMLWIWGSLAYPFTSAREESLWKEETWRLELLVDSVEPLIFNWMETGKYICICGGEDMEWVRSFSKKVKEVANDAEVEMEILYVGKSNPGERIRKNIAAILAEKTIHTLADPTLVWFFWVRLESMWYSKTQRGNTIEEDPIMQETMTMLSFDSGDQGWAVFCKGSTSIIRAKAEMIMKVMEGYEKRWKDDAKELGLIPAMSKDLQTIHTPEHCNRLILPSSNGTIPEKVVCSECGSAMEKFIMYRCCTD</sequence>
<protein>
    <submittedName>
        <fullName evidence="4">Protein SIEVE ELEMENT OCCLUSION B-like</fullName>
    </submittedName>
</protein>
<accession>A0A6J1GIV3</accession>
<reference evidence="4" key="1">
    <citation type="submission" date="2025-08" db="UniProtKB">
        <authorList>
            <consortium name="RefSeq"/>
        </authorList>
    </citation>
    <scope>IDENTIFICATION</scope>
    <source>
        <tissue evidence="4">Young leaves</tissue>
    </source>
</reference>
<evidence type="ECO:0000259" key="2">
    <source>
        <dbReference type="Pfam" id="PF14577"/>
    </source>
</evidence>
<proteinExistence type="predicted"/>
<feature type="domain" description="Sieve element occlusion C-terminal" evidence="2">
    <location>
        <begin position="472"/>
        <end position="703"/>
    </location>
</feature>
<dbReference type="Pfam" id="PF14576">
    <property type="entry name" value="SEO_N"/>
    <property type="match status" value="1"/>
</dbReference>
<evidence type="ECO:0000259" key="1">
    <source>
        <dbReference type="Pfam" id="PF14576"/>
    </source>
</evidence>
<dbReference type="PANTHER" id="PTHR33232">
    <property type="entry name" value="PROTEIN SIEVE ELEMENT OCCLUSION B-LIKE"/>
    <property type="match status" value="1"/>
</dbReference>